<feature type="region of interest" description="Disordered" evidence="1">
    <location>
        <begin position="1"/>
        <end position="39"/>
    </location>
</feature>
<evidence type="ECO:0000313" key="3">
    <source>
        <dbReference type="Proteomes" id="UP000256645"/>
    </source>
</evidence>
<protein>
    <submittedName>
        <fullName evidence="2">Uncharacterized protein</fullName>
    </submittedName>
</protein>
<feature type="compositionally biased region" description="Polar residues" evidence="1">
    <location>
        <begin position="73"/>
        <end position="93"/>
    </location>
</feature>
<dbReference type="EMBL" id="PDLM01000006">
    <property type="protein sequence ID" value="RDW75147.1"/>
    <property type="molecule type" value="Genomic_DNA"/>
</dbReference>
<evidence type="ECO:0000256" key="1">
    <source>
        <dbReference type="SAM" id="MobiDB-lite"/>
    </source>
</evidence>
<dbReference type="OrthoDB" id="3536671at2759"/>
<proteinExistence type="predicted"/>
<evidence type="ECO:0000313" key="2">
    <source>
        <dbReference type="EMBL" id="RDW75147.1"/>
    </source>
</evidence>
<dbReference type="Proteomes" id="UP000256645">
    <property type="component" value="Unassembled WGS sequence"/>
</dbReference>
<feature type="compositionally biased region" description="Low complexity" evidence="1">
    <location>
        <begin position="1"/>
        <end position="12"/>
    </location>
</feature>
<accession>A0A3D8RM65</accession>
<name>A0A3D8RM65_9HELO</name>
<feature type="compositionally biased region" description="Basic and acidic residues" evidence="1">
    <location>
        <begin position="94"/>
        <end position="104"/>
    </location>
</feature>
<keyword evidence="3" id="KW-1185">Reference proteome</keyword>
<feature type="region of interest" description="Disordered" evidence="1">
    <location>
        <begin position="61"/>
        <end position="105"/>
    </location>
</feature>
<dbReference type="AlphaFoldDB" id="A0A3D8RM65"/>
<sequence>MSTTKASTTMASPPNSPSKATHRSSRFIEGAPLTRPDFITRTPTSNELLLNILLEMDEIEARKSQQKKKFHRGSTSSTGSNDSILFSPITSSHSEPRSAERQRFSVDGMSRWSAADLDMQESIEKVGKIGQKFKGRLRALTSGGSRDETKVVPYPGT</sequence>
<gene>
    <name evidence="2" type="ORF">BP6252_06289</name>
</gene>
<comment type="caution">
    <text evidence="2">The sequence shown here is derived from an EMBL/GenBank/DDBJ whole genome shotgun (WGS) entry which is preliminary data.</text>
</comment>
<organism evidence="2 3">
    <name type="scientific">Coleophoma cylindrospora</name>
    <dbReference type="NCBI Taxonomy" id="1849047"/>
    <lineage>
        <taxon>Eukaryota</taxon>
        <taxon>Fungi</taxon>
        <taxon>Dikarya</taxon>
        <taxon>Ascomycota</taxon>
        <taxon>Pezizomycotina</taxon>
        <taxon>Leotiomycetes</taxon>
        <taxon>Helotiales</taxon>
        <taxon>Dermateaceae</taxon>
        <taxon>Coleophoma</taxon>
    </lineage>
</organism>
<reference evidence="2 3" key="1">
    <citation type="journal article" date="2018" name="IMA Fungus">
        <title>IMA Genome-F 9: Draft genome sequence of Annulohypoxylon stygium, Aspergillus mulundensis, Berkeleyomyces basicola (syn. Thielaviopsis basicola), Ceratocystis smalleyi, two Cercospora beticola strains, Coleophoma cylindrospora, Fusarium fracticaudum, Phialophora cf. hyalina, and Morchella septimelata.</title>
        <authorList>
            <person name="Wingfield B.D."/>
            <person name="Bills G.F."/>
            <person name="Dong Y."/>
            <person name="Huang W."/>
            <person name="Nel W.J."/>
            <person name="Swalarsk-Parry B.S."/>
            <person name="Vaghefi N."/>
            <person name="Wilken P.M."/>
            <person name="An Z."/>
            <person name="de Beer Z.W."/>
            <person name="De Vos L."/>
            <person name="Chen L."/>
            <person name="Duong T.A."/>
            <person name="Gao Y."/>
            <person name="Hammerbacher A."/>
            <person name="Kikkert J.R."/>
            <person name="Li Y."/>
            <person name="Li H."/>
            <person name="Li K."/>
            <person name="Li Q."/>
            <person name="Liu X."/>
            <person name="Ma X."/>
            <person name="Naidoo K."/>
            <person name="Pethybridge S.J."/>
            <person name="Sun J."/>
            <person name="Steenkamp E.T."/>
            <person name="van der Nest M.A."/>
            <person name="van Wyk S."/>
            <person name="Wingfield M.J."/>
            <person name="Xiong C."/>
            <person name="Yue Q."/>
            <person name="Zhang X."/>
        </authorList>
    </citation>
    <scope>NUCLEOTIDE SEQUENCE [LARGE SCALE GENOMIC DNA]</scope>
    <source>
        <strain evidence="2 3">BP6252</strain>
    </source>
</reference>